<dbReference type="Proteomes" id="UP000499080">
    <property type="component" value="Unassembled WGS sequence"/>
</dbReference>
<keyword evidence="2" id="KW-1185">Reference proteome</keyword>
<organism evidence="1 2">
    <name type="scientific">Araneus ventricosus</name>
    <name type="common">Orbweaver spider</name>
    <name type="synonym">Epeira ventricosa</name>
    <dbReference type="NCBI Taxonomy" id="182803"/>
    <lineage>
        <taxon>Eukaryota</taxon>
        <taxon>Metazoa</taxon>
        <taxon>Ecdysozoa</taxon>
        <taxon>Arthropoda</taxon>
        <taxon>Chelicerata</taxon>
        <taxon>Arachnida</taxon>
        <taxon>Araneae</taxon>
        <taxon>Araneomorphae</taxon>
        <taxon>Entelegynae</taxon>
        <taxon>Araneoidea</taxon>
        <taxon>Araneidae</taxon>
        <taxon>Araneus</taxon>
    </lineage>
</organism>
<evidence type="ECO:0008006" key="3">
    <source>
        <dbReference type="Google" id="ProtNLM"/>
    </source>
</evidence>
<dbReference type="AlphaFoldDB" id="A0A4Y2FTM2"/>
<reference evidence="1 2" key="1">
    <citation type="journal article" date="2019" name="Sci. Rep.">
        <title>Orb-weaving spider Araneus ventricosus genome elucidates the spidroin gene catalogue.</title>
        <authorList>
            <person name="Kono N."/>
            <person name="Nakamura H."/>
            <person name="Ohtoshi R."/>
            <person name="Moran D.A.P."/>
            <person name="Shinohara A."/>
            <person name="Yoshida Y."/>
            <person name="Fujiwara M."/>
            <person name="Mori M."/>
            <person name="Tomita M."/>
            <person name="Arakawa K."/>
        </authorList>
    </citation>
    <scope>NUCLEOTIDE SEQUENCE [LARGE SCALE GENOMIC DNA]</scope>
</reference>
<dbReference type="PANTHER" id="PTHR47326:SF1">
    <property type="entry name" value="HTH PSQ-TYPE DOMAIN-CONTAINING PROTEIN"/>
    <property type="match status" value="1"/>
</dbReference>
<dbReference type="EMBL" id="BGPR01001062">
    <property type="protein sequence ID" value="GBM44367.1"/>
    <property type="molecule type" value="Genomic_DNA"/>
</dbReference>
<dbReference type="PANTHER" id="PTHR47326">
    <property type="entry name" value="TRANSPOSABLE ELEMENT TC3 TRANSPOSASE-LIKE PROTEIN"/>
    <property type="match status" value="1"/>
</dbReference>
<dbReference type="OrthoDB" id="6436917at2759"/>
<dbReference type="InterPro" id="IPR036397">
    <property type="entry name" value="RNaseH_sf"/>
</dbReference>
<dbReference type="GO" id="GO:0003676">
    <property type="term" value="F:nucleic acid binding"/>
    <property type="evidence" value="ECO:0007669"/>
    <property type="project" value="InterPro"/>
</dbReference>
<protein>
    <recommendedName>
        <fullName evidence="3">Tc1-like transposase DDE domain-containing protein</fullName>
    </recommendedName>
</protein>
<proteinExistence type="predicted"/>
<name>A0A4Y2FTM2_ARAVE</name>
<gene>
    <name evidence="1" type="ORF">AVEN_185669_1</name>
</gene>
<dbReference type="Gene3D" id="3.30.420.10">
    <property type="entry name" value="Ribonuclease H-like superfamily/Ribonuclease H"/>
    <property type="match status" value="1"/>
</dbReference>
<accession>A0A4Y2FTM2</accession>
<comment type="caution">
    <text evidence="1">The sequence shown here is derived from an EMBL/GenBank/DDBJ whole genome shotgun (WGS) entry which is preliminary data.</text>
</comment>
<evidence type="ECO:0000313" key="1">
    <source>
        <dbReference type="EMBL" id="GBM44367.1"/>
    </source>
</evidence>
<sequence length="151" mass="17096">MGASDEVDDFLIGYLHTYLLAYLLPKRLSGQCYLIFLERVLPELLQDVPIAIRNQMWLQHDGATAHFSIDVRNYLNASFGARWIGRVGPVPITFYGESFYATPVDSDEDLVARISASAARVHGIFKSVRQSLHRRCQAHITDGGRKFEQLL</sequence>
<evidence type="ECO:0000313" key="2">
    <source>
        <dbReference type="Proteomes" id="UP000499080"/>
    </source>
</evidence>